<keyword evidence="8" id="KW-1185">Reference proteome</keyword>
<dbReference type="KEGG" id="ovb:NB640_01970"/>
<gene>
    <name evidence="7" type="ORF">NB640_01970</name>
</gene>
<dbReference type="RefSeq" id="WP_269309466.1">
    <property type="nucleotide sequence ID" value="NZ_CP098242.1"/>
</dbReference>
<evidence type="ECO:0000256" key="4">
    <source>
        <dbReference type="ARBA" id="ARBA00022643"/>
    </source>
</evidence>
<name>A0A9E9LY45_9BURK</name>
<organism evidence="7 8">
    <name type="scientific">Oxalobacter vibrioformis</name>
    <dbReference type="NCBI Taxonomy" id="933080"/>
    <lineage>
        <taxon>Bacteria</taxon>
        <taxon>Pseudomonadati</taxon>
        <taxon>Pseudomonadota</taxon>
        <taxon>Betaproteobacteria</taxon>
        <taxon>Burkholderiales</taxon>
        <taxon>Oxalobacteraceae</taxon>
        <taxon>Oxalobacter</taxon>
    </lineage>
</organism>
<evidence type="ECO:0000256" key="3">
    <source>
        <dbReference type="ARBA" id="ARBA00022630"/>
    </source>
</evidence>
<evidence type="ECO:0000313" key="7">
    <source>
        <dbReference type="EMBL" id="WAW10451.1"/>
    </source>
</evidence>
<keyword evidence="4" id="KW-0288">FMN</keyword>
<evidence type="ECO:0000256" key="1">
    <source>
        <dbReference type="ARBA" id="ARBA00001917"/>
    </source>
</evidence>
<dbReference type="Gene3D" id="3.40.109.10">
    <property type="entry name" value="NADH Oxidase"/>
    <property type="match status" value="1"/>
</dbReference>
<evidence type="ECO:0000256" key="2">
    <source>
        <dbReference type="ARBA" id="ARBA00007118"/>
    </source>
</evidence>
<dbReference type="EMBL" id="CP098242">
    <property type="protein sequence ID" value="WAW10451.1"/>
    <property type="molecule type" value="Genomic_DNA"/>
</dbReference>
<proteinExistence type="inferred from homology"/>
<keyword evidence="5" id="KW-0560">Oxidoreductase</keyword>
<dbReference type="InterPro" id="IPR029479">
    <property type="entry name" value="Nitroreductase"/>
</dbReference>
<dbReference type="PANTHER" id="PTHR43673">
    <property type="entry name" value="NAD(P)H NITROREDUCTASE YDGI-RELATED"/>
    <property type="match status" value="1"/>
</dbReference>
<protein>
    <submittedName>
        <fullName evidence="7">Nitroreductase family protein</fullName>
    </submittedName>
</protein>
<dbReference type="CDD" id="cd02062">
    <property type="entry name" value="Nitro_FMN_reductase"/>
    <property type="match status" value="1"/>
</dbReference>
<dbReference type="Pfam" id="PF00881">
    <property type="entry name" value="Nitroreductase"/>
    <property type="match status" value="1"/>
</dbReference>
<dbReference type="GO" id="GO:0016491">
    <property type="term" value="F:oxidoreductase activity"/>
    <property type="evidence" value="ECO:0007669"/>
    <property type="project" value="UniProtKB-KW"/>
</dbReference>
<accession>A0A9E9LY45</accession>
<dbReference type="SUPFAM" id="SSF55469">
    <property type="entry name" value="FMN-dependent nitroreductase-like"/>
    <property type="match status" value="1"/>
</dbReference>
<comment type="similarity">
    <text evidence="2">Belongs to the nitroreductase family.</text>
</comment>
<comment type="cofactor">
    <cofactor evidence="1">
        <name>FMN</name>
        <dbReference type="ChEBI" id="CHEBI:58210"/>
    </cofactor>
</comment>
<dbReference type="PANTHER" id="PTHR43673:SF2">
    <property type="entry name" value="NITROREDUCTASE"/>
    <property type="match status" value="1"/>
</dbReference>
<sequence length="185" mass="20942">MNETLQLIRQRRSIKKFQETRVPDDMAEAILEAGRLAPCSMNRQERHFTVVQSQELMADMNRESKAVAVGVKDRYLSLMAQSENYSIFHHAPLLIIVSGPDEPMVESDCAAAIQNMMIAAESLGYSTCWVNYVLFLFQGSKDAEYREKLDIPERYCPYGALVIGTKEDGPPGERTIRGNTVNHIR</sequence>
<evidence type="ECO:0000259" key="6">
    <source>
        <dbReference type="Pfam" id="PF00881"/>
    </source>
</evidence>
<dbReference type="Proteomes" id="UP001156215">
    <property type="component" value="Chromosome"/>
</dbReference>
<evidence type="ECO:0000313" key="8">
    <source>
        <dbReference type="Proteomes" id="UP001156215"/>
    </source>
</evidence>
<evidence type="ECO:0000256" key="5">
    <source>
        <dbReference type="ARBA" id="ARBA00023002"/>
    </source>
</evidence>
<keyword evidence="3" id="KW-0285">Flavoprotein</keyword>
<reference evidence="7" key="1">
    <citation type="journal article" date="2022" name="Front. Microbiol.">
        <title>New perspectives on an old grouping: The genomic and phenotypic variability of Oxalobacter formigenes and the implications for calcium oxalate stone prevention.</title>
        <authorList>
            <person name="Chmiel J.A."/>
            <person name="Carr C."/>
            <person name="Stuivenberg G.A."/>
            <person name="Venema R."/>
            <person name="Chanyi R.M."/>
            <person name="Al K.F."/>
            <person name="Giguere D."/>
            <person name="Say H."/>
            <person name="Akouris P.P."/>
            <person name="Dominguez Romero S.A."/>
            <person name="Kwong A."/>
            <person name="Tai V."/>
            <person name="Koval S.F."/>
            <person name="Razvi H."/>
            <person name="Bjazevic J."/>
            <person name="Burton J.P."/>
        </authorList>
    </citation>
    <scope>NUCLEOTIDE SEQUENCE</scope>
    <source>
        <strain evidence="7">WoOx3</strain>
    </source>
</reference>
<feature type="domain" description="Nitroreductase" evidence="6">
    <location>
        <begin position="8"/>
        <end position="164"/>
    </location>
</feature>
<dbReference type="AlphaFoldDB" id="A0A9E9LY45"/>
<dbReference type="InterPro" id="IPR000415">
    <property type="entry name" value="Nitroreductase-like"/>
</dbReference>